<evidence type="ECO:0000313" key="2">
    <source>
        <dbReference type="Proteomes" id="UP000029462"/>
    </source>
</evidence>
<gene>
    <name evidence="1" type="ORF">EV102420_09_00380</name>
</gene>
<evidence type="ECO:0000313" key="1">
    <source>
        <dbReference type="EMBL" id="GAL58006.1"/>
    </source>
</evidence>
<dbReference type="EMBL" id="BBMZ01000009">
    <property type="protein sequence ID" value="GAL58006.1"/>
    <property type="molecule type" value="Genomic_DNA"/>
</dbReference>
<name>A0A090UZP9_PSEVU</name>
<organism evidence="1 2">
    <name type="scientific">Pseudescherichia vulneris NBRC 102420</name>
    <dbReference type="NCBI Taxonomy" id="1115515"/>
    <lineage>
        <taxon>Bacteria</taxon>
        <taxon>Pseudomonadati</taxon>
        <taxon>Pseudomonadota</taxon>
        <taxon>Gammaproteobacteria</taxon>
        <taxon>Enterobacterales</taxon>
        <taxon>Enterobacteriaceae</taxon>
        <taxon>Pseudescherichia</taxon>
    </lineage>
</organism>
<sequence>MKHGLVLTDEDLLAKGNDRYVFQHPHDSQLLIKVVIPGIAKYKSKLREIYRDVKECKPKTSTDSLYIQKIEGLVETNRGVGQVIVKECDEHSAIASTLYQLALNKELDANKLQKLNVFFDWFVTTSVIINSLHCKNIVYAWDSARQEYRFKVIDGFGDKTLFQLSKLSGVIRDKNKLKCLKRMLRDLNRLQQA</sequence>
<accession>A0A090UZP9</accession>
<dbReference type="RefSeq" id="WP_042390795.1">
    <property type="nucleotide sequence ID" value="NZ_BBMZ01000009.1"/>
</dbReference>
<keyword evidence="2" id="KW-1185">Reference proteome</keyword>
<protein>
    <recommendedName>
        <fullName evidence="3">PhoP regulatory network protein YrbL</fullName>
    </recommendedName>
</protein>
<reference evidence="1 2" key="1">
    <citation type="submission" date="2014-09" db="EMBL/GenBank/DDBJ databases">
        <title>Whole genome shotgun sequence of Escherichia vulneris NBRC 102420.</title>
        <authorList>
            <person name="Yoshida Y."/>
            <person name="Hosoyama A."/>
            <person name="Tsuchikane K."/>
            <person name="Ohji S."/>
            <person name="Ichikawa N."/>
            <person name="Kimura A."/>
            <person name="Yamazoe A."/>
            <person name="Ezaki T."/>
            <person name="Fujita N."/>
        </authorList>
    </citation>
    <scope>NUCLEOTIDE SEQUENCE [LARGE SCALE GENOMIC DNA]</scope>
    <source>
        <strain evidence="1 2">NBRC 102420</strain>
    </source>
</reference>
<dbReference type="Proteomes" id="UP000029462">
    <property type="component" value="Unassembled WGS sequence"/>
</dbReference>
<dbReference type="eggNOG" id="ENOG503359J">
    <property type="taxonomic scope" value="Bacteria"/>
</dbReference>
<dbReference type="InterPro" id="IPR019647">
    <property type="entry name" value="PhoP_reg_network_YrbL"/>
</dbReference>
<evidence type="ECO:0008006" key="3">
    <source>
        <dbReference type="Google" id="ProtNLM"/>
    </source>
</evidence>
<comment type="caution">
    <text evidence="1">The sequence shown here is derived from an EMBL/GenBank/DDBJ whole genome shotgun (WGS) entry which is preliminary data.</text>
</comment>
<dbReference type="STRING" id="1115515.EV102420_09_00380"/>
<proteinExistence type="predicted"/>
<dbReference type="Pfam" id="PF10707">
    <property type="entry name" value="YrbL-PhoP_reg"/>
    <property type="match status" value="1"/>
</dbReference>
<dbReference type="OrthoDB" id="595236at2"/>
<dbReference type="AlphaFoldDB" id="A0A090UZP9"/>